<feature type="transmembrane region" description="Helical" evidence="1">
    <location>
        <begin position="136"/>
        <end position="155"/>
    </location>
</feature>
<dbReference type="InterPro" id="IPR052155">
    <property type="entry name" value="Biofilm_reg_signaling"/>
</dbReference>
<dbReference type="InterPro" id="IPR000160">
    <property type="entry name" value="GGDEF_dom"/>
</dbReference>
<dbReference type="SMART" id="SM00267">
    <property type="entry name" value="GGDEF"/>
    <property type="match status" value="1"/>
</dbReference>
<keyword evidence="1" id="KW-1133">Transmembrane helix</keyword>
<dbReference type="SMART" id="SM00052">
    <property type="entry name" value="EAL"/>
    <property type="match status" value="1"/>
</dbReference>
<dbReference type="AlphaFoldDB" id="A0A2S3Z9L6"/>
<keyword evidence="1" id="KW-0472">Membrane</keyword>
<proteinExistence type="predicted"/>
<evidence type="ECO:0000259" key="2">
    <source>
        <dbReference type="PROSITE" id="PS50883"/>
    </source>
</evidence>
<dbReference type="Pfam" id="PF00563">
    <property type="entry name" value="EAL"/>
    <property type="match status" value="1"/>
</dbReference>
<dbReference type="RefSeq" id="WP_103461460.1">
    <property type="nucleotide sequence ID" value="NZ_PPXD01000026.1"/>
</dbReference>
<dbReference type="InterPro" id="IPR035919">
    <property type="entry name" value="EAL_sf"/>
</dbReference>
<dbReference type="CDD" id="cd01948">
    <property type="entry name" value="EAL"/>
    <property type="match status" value="1"/>
</dbReference>
<dbReference type="PROSITE" id="PS50887">
    <property type="entry name" value="GGDEF"/>
    <property type="match status" value="1"/>
</dbReference>
<dbReference type="PANTHER" id="PTHR44757">
    <property type="entry name" value="DIGUANYLATE CYCLASE DGCP"/>
    <property type="match status" value="1"/>
</dbReference>
<accession>A0A2S3Z9L6</accession>
<feature type="transmembrane region" description="Helical" evidence="1">
    <location>
        <begin position="66"/>
        <end position="86"/>
    </location>
</feature>
<dbReference type="PROSITE" id="PS50883">
    <property type="entry name" value="EAL"/>
    <property type="match status" value="1"/>
</dbReference>
<dbReference type="NCBIfam" id="TIGR00254">
    <property type="entry name" value="GGDEF"/>
    <property type="match status" value="1"/>
</dbReference>
<keyword evidence="5" id="KW-1185">Reference proteome</keyword>
<dbReference type="InterPro" id="IPR029787">
    <property type="entry name" value="Nucleotide_cyclase"/>
</dbReference>
<dbReference type="Gene3D" id="3.20.20.450">
    <property type="entry name" value="EAL domain"/>
    <property type="match status" value="1"/>
</dbReference>
<evidence type="ECO:0000256" key="1">
    <source>
        <dbReference type="SAM" id="Phobius"/>
    </source>
</evidence>
<feature type="transmembrane region" description="Helical" evidence="1">
    <location>
        <begin position="39"/>
        <end position="59"/>
    </location>
</feature>
<reference evidence="4 5" key="1">
    <citation type="submission" date="2018-01" db="EMBL/GenBank/DDBJ databases">
        <title>Cryobacterium sp. nov., from glaciers in China.</title>
        <authorList>
            <person name="Liu Q."/>
            <person name="Xin Y.-H."/>
        </authorList>
    </citation>
    <scope>NUCLEOTIDE SEQUENCE [LARGE SCALE GENOMIC DNA]</scope>
    <source>
        <strain evidence="4 5">TMN-42</strain>
    </source>
</reference>
<feature type="domain" description="GGDEF" evidence="3">
    <location>
        <begin position="378"/>
        <end position="509"/>
    </location>
</feature>
<organism evidence="4 5">
    <name type="scientific">Cryobacterium zongtaii</name>
    <dbReference type="NCBI Taxonomy" id="1259217"/>
    <lineage>
        <taxon>Bacteria</taxon>
        <taxon>Bacillati</taxon>
        <taxon>Actinomycetota</taxon>
        <taxon>Actinomycetes</taxon>
        <taxon>Micrococcales</taxon>
        <taxon>Microbacteriaceae</taxon>
        <taxon>Cryobacterium</taxon>
    </lineage>
</organism>
<evidence type="ECO:0000259" key="3">
    <source>
        <dbReference type="PROSITE" id="PS50887"/>
    </source>
</evidence>
<sequence length="774" mass="82977">MVAVRAWSTTPEVAHIGLREAFPTLVRRPTGVLQGTRWLFTWLALLSLLFSLPGVVALASGDRGALLLAAGATVTLWGSWVYGFLRQRVPLGLEVLDAFAIAAFAFASRSPVAVMPLLFASIWLRTLYGCPWRSAARGVLYTATLLAVGVLSPLVREYATGPSILQDAGVVSIALLTLLVAGKLRDELRAHDWAIERDQVLTQTGVKLLSLSDPEDIRVLGWNTARNLLSITPGLRVVKVVRDGQRLRVGPSIGHFSSELPAELPGAVIDCAGPAEQARMGDVGPLDEAVGGILAWSCTALAEEDNAAWLLVGAPVRLSESMTMSVRGLMNQVNLALRNSDTNRQLLAQAKHDALTGLENRPSFTRKLATELNQSTSNALHLLFLDLDDFKDVNDQFGHRVGDSVLTEVAKRLRHHIRPQDIFARLDGDEFAVVLTGTTDDVAAAIAHRMIASLASPFTVDGQTVAVGASVGVVSASPGIDLDDLVHQADVAVNAAKVSGKGQVKVFSPGLLHSESSLDSFEHQLSQAASRGELVVHYQPIVSLTDLHCTGAEALVRWQHPERGLLFPGDFVALAESSNTILTMGAFVLRQACADAATWPKARRGVPLTVEVNVSARELENEHFVDSVLMSLKDSGLSPTCLVLELTESVVLESGAAMDRLETLAAHGIRIALDDFGTGYSSLVALRSLPISVVKLDASFVAGALRNPVDYIVVESTVHMSTKLGIKTIAEGVETPDQQQLLAQMGADAAQGYLYCRGLPVEQFLEWLETQSAS</sequence>
<protein>
    <recommendedName>
        <fullName evidence="6">GGDEF-domain containing protein</fullName>
    </recommendedName>
</protein>
<evidence type="ECO:0000313" key="4">
    <source>
        <dbReference type="EMBL" id="POH62268.1"/>
    </source>
</evidence>
<dbReference type="Gene3D" id="3.30.70.270">
    <property type="match status" value="1"/>
</dbReference>
<name>A0A2S3Z9L6_9MICO</name>
<evidence type="ECO:0000313" key="5">
    <source>
        <dbReference type="Proteomes" id="UP000237340"/>
    </source>
</evidence>
<feature type="domain" description="EAL" evidence="2">
    <location>
        <begin position="518"/>
        <end position="772"/>
    </location>
</feature>
<dbReference type="InterPro" id="IPR043128">
    <property type="entry name" value="Rev_trsase/Diguanyl_cyclase"/>
</dbReference>
<dbReference type="EMBL" id="PPXD01000026">
    <property type="protein sequence ID" value="POH62268.1"/>
    <property type="molecule type" value="Genomic_DNA"/>
</dbReference>
<dbReference type="Proteomes" id="UP000237340">
    <property type="component" value="Unassembled WGS sequence"/>
</dbReference>
<dbReference type="CDD" id="cd01949">
    <property type="entry name" value="GGDEF"/>
    <property type="match status" value="1"/>
</dbReference>
<keyword evidence="1" id="KW-0812">Transmembrane</keyword>
<feature type="transmembrane region" description="Helical" evidence="1">
    <location>
        <begin position="98"/>
        <end position="124"/>
    </location>
</feature>
<dbReference type="InterPro" id="IPR001633">
    <property type="entry name" value="EAL_dom"/>
</dbReference>
<dbReference type="SUPFAM" id="SSF55073">
    <property type="entry name" value="Nucleotide cyclase"/>
    <property type="match status" value="1"/>
</dbReference>
<dbReference type="SUPFAM" id="SSF141868">
    <property type="entry name" value="EAL domain-like"/>
    <property type="match status" value="1"/>
</dbReference>
<gene>
    <name evidence="4" type="ORF">C3B61_15385</name>
</gene>
<comment type="caution">
    <text evidence="4">The sequence shown here is derived from an EMBL/GenBank/DDBJ whole genome shotgun (WGS) entry which is preliminary data.</text>
</comment>
<evidence type="ECO:0008006" key="6">
    <source>
        <dbReference type="Google" id="ProtNLM"/>
    </source>
</evidence>
<dbReference type="Pfam" id="PF00990">
    <property type="entry name" value="GGDEF"/>
    <property type="match status" value="1"/>
</dbReference>
<dbReference type="PANTHER" id="PTHR44757:SF2">
    <property type="entry name" value="BIOFILM ARCHITECTURE MAINTENANCE PROTEIN MBAA"/>
    <property type="match status" value="1"/>
</dbReference>